<dbReference type="EMBL" id="JAUDFV010000153">
    <property type="protein sequence ID" value="KAL2717434.1"/>
    <property type="molecule type" value="Genomic_DNA"/>
</dbReference>
<feature type="compositionally biased region" description="Basic residues" evidence="1">
    <location>
        <begin position="1"/>
        <end position="13"/>
    </location>
</feature>
<keyword evidence="2" id="KW-0813">Transport</keyword>
<keyword evidence="2" id="KW-0407">Ion channel</keyword>
<organism evidence="2 3">
    <name type="scientific">Vespula squamosa</name>
    <name type="common">Southern yellow jacket</name>
    <name type="synonym">Wasp</name>
    <dbReference type="NCBI Taxonomy" id="30214"/>
    <lineage>
        <taxon>Eukaryota</taxon>
        <taxon>Metazoa</taxon>
        <taxon>Ecdysozoa</taxon>
        <taxon>Arthropoda</taxon>
        <taxon>Hexapoda</taxon>
        <taxon>Insecta</taxon>
        <taxon>Pterygota</taxon>
        <taxon>Neoptera</taxon>
        <taxon>Endopterygota</taxon>
        <taxon>Hymenoptera</taxon>
        <taxon>Apocrita</taxon>
        <taxon>Aculeata</taxon>
        <taxon>Vespoidea</taxon>
        <taxon>Vespidae</taxon>
        <taxon>Vespinae</taxon>
        <taxon>Vespula</taxon>
    </lineage>
</organism>
<name>A0ABD2A9X9_VESSQ</name>
<dbReference type="Proteomes" id="UP001607302">
    <property type="component" value="Unassembled WGS sequence"/>
</dbReference>
<evidence type="ECO:0000256" key="1">
    <source>
        <dbReference type="SAM" id="MobiDB-lite"/>
    </source>
</evidence>
<accession>A0ABD2A9X9</accession>
<dbReference type="AlphaFoldDB" id="A0ABD2A9X9"/>
<evidence type="ECO:0000313" key="2">
    <source>
        <dbReference type="EMBL" id="KAL2717434.1"/>
    </source>
</evidence>
<protein>
    <submittedName>
        <fullName evidence="2">Calcium-activated potassium channel slowpoke</fullName>
    </submittedName>
</protein>
<evidence type="ECO:0000313" key="3">
    <source>
        <dbReference type="Proteomes" id="UP001607302"/>
    </source>
</evidence>
<keyword evidence="3" id="KW-1185">Reference proteome</keyword>
<keyword evidence="2" id="KW-0406">Ion transport</keyword>
<dbReference type="GO" id="GO:0034220">
    <property type="term" value="P:monoatomic ion transmembrane transport"/>
    <property type="evidence" value="ECO:0007669"/>
    <property type="project" value="UniProtKB-KW"/>
</dbReference>
<gene>
    <name evidence="2" type="ORF">V1478_013134</name>
</gene>
<proteinExistence type="predicted"/>
<comment type="caution">
    <text evidence="2">The sequence shown here is derived from an EMBL/GenBank/DDBJ whole genome shotgun (WGS) entry which is preliminary data.</text>
</comment>
<reference evidence="2 3" key="1">
    <citation type="journal article" date="2024" name="Ann. Entomol. Soc. Am.">
        <title>Genomic analyses of the southern and eastern yellowjacket wasps (Hymenoptera: Vespidae) reveal evolutionary signatures of social life.</title>
        <authorList>
            <person name="Catto M.A."/>
            <person name="Caine P.B."/>
            <person name="Orr S.E."/>
            <person name="Hunt B.G."/>
            <person name="Goodisman M.A.D."/>
        </authorList>
    </citation>
    <scope>NUCLEOTIDE SEQUENCE [LARGE SCALE GENOMIC DNA]</scope>
    <source>
        <strain evidence="2">233</strain>
        <tissue evidence="2">Head and thorax</tissue>
    </source>
</reference>
<sequence>MGLKEKKKKKNKKNRGDYVSGSVGRDTLRKLRLKAPRYFLPLDDTIINLIAFIKEYMDPLKKIEFDFEISSVIRPAIFASSIPEIIELVGSRSKYSGEYKREHGKRKRANTGSSTNLYERLGGVTSSCKAEDRVTVLTATDDCGCVGGVRQLDPRDHGARREPLQVRWPVQTRTWTQKLIEEVLVACFSIHFFEKFTIERSRLSLEEEIAGFTAAIREKNLISLNSLHISWNSSSLEFHITYKIRSMSPIRSHQFPSVDPIDLLSFFLINPINDPINITVIIR</sequence>
<feature type="region of interest" description="Disordered" evidence="1">
    <location>
        <begin position="1"/>
        <end position="20"/>
    </location>
</feature>